<keyword evidence="4" id="KW-1185">Reference proteome</keyword>
<organism evidence="4 5">
    <name type="scientific">Romanomermis culicivorax</name>
    <name type="common">Nematode worm</name>
    <dbReference type="NCBI Taxonomy" id="13658"/>
    <lineage>
        <taxon>Eukaryota</taxon>
        <taxon>Metazoa</taxon>
        <taxon>Ecdysozoa</taxon>
        <taxon>Nematoda</taxon>
        <taxon>Enoplea</taxon>
        <taxon>Dorylaimia</taxon>
        <taxon>Mermithida</taxon>
        <taxon>Mermithoidea</taxon>
        <taxon>Mermithidae</taxon>
        <taxon>Romanomermis</taxon>
    </lineage>
</organism>
<dbReference type="InterPro" id="IPR001683">
    <property type="entry name" value="PX_dom"/>
</dbReference>
<dbReference type="OMA" id="HKMDVWY"/>
<dbReference type="SUPFAM" id="SSF64268">
    <property type="entry name" value="PX domain"/>
    <property type="match status" value="1"/>
</dbReference>
<dbReference type="Gene3D" id="3.80.10.10">
    <property type="entry name" value="Ribonuclease Inhibitor"/>
    <property type="match status" value="1"/>
</dbReference>
<dbReference type="InterPro" id="IPR036871">
    <property type="entry name" value="PX_dom_sf"/>
</dbReference>
<dbReference type="GO" id="GO:0035091">
    <property type="term" value="F:phosphatidylinositol binding"/>
    <property type="evidence" value="ECO:0007669"/>
    <property type="project" value="InterPro"/>
</dbReference>
<feature type="domain" description="PX" evidence="3">
    <location>
        <begin position="58"/>
        <end position="179"/>
    </location>
</feature>
<dbReference type="PROSITE" id="PS51450">
    <property type="entry name" value="LRR"/>
    <property type="match status" value="2"/>
</dbReference>
<evidence type="ECO:0000259" key="3">
    <source>
        <dbReference type="PROSITE" id="PS50195"/>
    </source>
</evidence>
<evidence type="ECO:0000313" key="5">
    <source>
        <dbReference type="WBParaSite" id="nRc.2.0.1.t40309-RA"/>
    </source>
</evidence>
<accession>A0A915KPC9</accession>
<name>A0A915KPC9_ROMCU</name>
<dbReference type="SMART" id="SM00365">
    <property type="entry name" value="LRR_SD22"/>
    <property type="match status" value="4"/>
</dbReference>
<dbReference type="SMART" id="SM00312">
    <property type="entry name" value="PX"/>
    <property type="match status" value="1"/>
</dbReference>
<keyword evidence="2" id="KW-0677">Repeat</keyword>
<evidence type="ECO:0000256" key="1">
    <source>
        <dbReference type="ARBA" id="ARBA00022614"/>
    </source>
</evidence>
<evidence type="ECO:0000256" key="2">
    <source>
        <dbReference type="ARBA" id="ARBA00022737"/>
    </source>
</evidence>
<dbReference type="Pfam" id="PF12799">
    <property type="entry name" value="LRR_4"/>
    <property type="match status" value="1"/>
</dbReference>
<dbReference type="SUPFAM" id="SSF52075">
    <property type="entry name" value="Outer arm dynein light chain 1"/>
    <property type="match status" value="1"/>
</dbReference>
<dbReference type="PANTHER" id="PTHR15454">
    <property type="entry name" value="NISCHARIN RELATED"/>
    <property type="match status" value="1"/>
</dbReference>
<dbReference type="InterPro" id="IPR032675">
    <property type="entry name" value="LRR_dom_sf"/>
</dbReference>
<dbReference type="AlphaFoldDB" id="A0A915KPC9"/>
<dbReference type="PANTHER" id="PTHR15454:SF35">
    <property type="entry name" value="NISCHARIN"/>
    <property type="match status" value="1"/>
</dbReference>
<evidence type="ECO:0000313" key="4">
    <source>
        <dbReference type="Proteomes" id="UP000887565"/>
    </source>
</evidence>
<keyword evidence="1" id="KW-0433">Leucine-rich repeat</keyword>
<protein>
    <submittedName>
        <fullName evidence="5">PX domain-containing protein</fullName>
    </submittedName>
</protein>
<dbReference type="GO" id="GO:0005737">
    <property type="term" value="C:cytoplasm"/>
    <property type="evidence" value="ECO:0007669"/>
    <property type="project" value="TreeGrafter"/>
</dbReference>
<dbReference type="Pfam" id="PF00560">
    <property type="entry name" value="LRR_1"/>
    <property type="match status" value="1"/>
</dbReference>
<dbReference type="PROSITE" id="PS50195">
    <property type="entry name" value="PX"/>
    <property type="match status" value="1"/>
</dbReference>
<proteinExistence type="predicted"/>
<dbReference type="InterPro" id="IPR001611">
    <property type="entry name" value="Leu-rich_rpt"/>
</dbReference>
<sequence length="465" mass="53385">MSLFRYNPSDPNVAGQLEYPRIQESRREADYTRCALISDMVIIINLNLDRALLSRNPGPEKQFFGYESDVIKNVDSLLVYVICVTVGNVTWTVERRYSEFSRFDKKRFKNLKQSFLPSKRPLARKDENFVKKRRAELEQYLRTVFELEILLQNKRSSSKIPLAIYKEIQSICDDLARDLVSNGDKYINSGEFYQCDPVQLFAITERLTLAEPTCSADGPDFDFGHILDFCQRLTNLKILGSISRYGASNILPNNLEFDLSVFKKIKSLWVSGAAKPVVTLNFTGNKLTNIDHLQHLTHLNELNLSHNSIEKIFDWHQKLGNIKRLILAANKLKSIEGLQKLYSLEYLDLRNNRLVQTIDIRPIGNLPCLKVLLLAGNPLEASVEYRSRILEWFTDRAAEVVLDDQVTSPRELDTVGVRVAIRRAREDREKQLRLAKDRIDHALNMIVDPPYSADSSSSFEKDATP</sequence>
<dbReference type="Gene3D" id="3.30.1520.10">
    <property type="entry name" value="Phox-like domain"/>
    <property type="match status" value="1"/>
</dbReference>
<dbReference type="Pfam" id="PF00787">
    <property type="entry name" value="PX"/>
    <property type="match status" value="1"/>
</dbReference>
<dbReference type="WBParaSite" id="nRc.2.0.1.t40309-RA">
    <property type="protein sequence ID" value="nRc.2.0.1.t40309-RA"/>
    <property type="gene ID" value="nRc.2.0.1.g40309"/>
</dbReference>
<dbReference type="InterPro" id="IPR025875">
    <property type="entry name" value="Leu-rich_rpt_4"/>
</dbReference>
<dbReference type="Proteomes" id="UP000887565">
    <property type="component" value="Unplaced"/>
</dbReference>
<reference evidence="5" key="1">
    <citation type="submission" date="2022-11" db="UniProtKB">
        <authorList>
            <consortium name="WormBaseParasite"/>
        </authorList>
    </citation>
    <scope>IDENTIFICATION</scope>
</reference>